<keyword evidence="2" id="KW-0732">Signal</keyword>
<reference evidence="3 4" key="1">
    <citation type="journal article" date="2023" name="G3 (Bethesda)">
        <title>A chromosome-length genome assembly and annotation of blackberry (Rubus argutus, cv. 'Hillquist').</title>
        <authorList>
            <person name="Bruna T."/>
            <person name="Aryal R."/>
            <person name="Dudchenko O."/>
            <person name="Sargent D.J."/>
            <person name="Mead D."/>
            <person name="Buti M."/>
            <person name="Cavallini A."/>
            <person name="Hytonen T."/>
            <person name="Andres J."/>
            <person name="Pham M."/>
            <person name="Weisz D."/>
            <person name="Mascagni F."/>
            <person name="Usai G."/>
            <person name="Natali L."/>
            <person name="Bassil N."/>
            <person name="Fernandez G.E."/>
            <person name="Lomsadze A."/>
            <person name="Armour M."/>
            <person name="Olukolu B."/>
            <person name="Poorten T."/>
            <person name="Britton C."/>
            <person name="Davik J."/>
            <person name="Ashrafi H."/>
            <person name="Aiden E.L."/>
            <person name="Borodovsky M."/>
            <person name="Worthington M."/>
        </authorList>
    </citation>
    <scope>NUCLEOTIDE SEQUENCE [LARGE SCALE GENOMIC DNA]</scope>
    <source>
        <strain evidence="3">PI 553951</strain>
    </source>
</reference>
<comment type="caution">
    <text evidence="3">The sequence shown here is derived from an EMBL/GenBank/DDBJ whole genome shotgun (WGS) entry which is preliminary data.</text>
</comment>
<protein>
    <recommendedName>
        <fullName evidence="5">ATP synthase F0 subunit 8</fullName>
    </recommendedName>
</protein>
<dbReference type="EMBL" id="JBEDUW010000001">
    <property type="protein sequence ID" value="KAK9949720.1"/>
    <property type="molecule type" value="Genomic_DNA"/>
</dbReference>
<evidence type="ECO:0000256" key="1">
    <source>
        <dbReference type="SAM" id="MobiDB-lite"/>
    </source>
</evidence>
<organism evidence="3 4">
    <name type="scientific">Rubus argutus</name>
    <name type="common">Southern blackberry</name>
    <dbReference type="NCBI Taxonomy" id="59490"/>
    <lineage>
        <taxon>Eukaryota</taxon>
        <taxon>Viridiplantae</taxon>
        <taxon>Streptophyta</taxon>
        <taxon>Embryophyta</taxon>
        <taxon>Tracheophyta</taxon>
        <taxon>Spermatophyta</taxon>
        <taxon>Magnoliopsida</taxon>
        <taxon>eudicotyledons</taxon>
        <taxon>Gunneridae</taxon>
        <taxon>Pentapetalae</taxon>
        <taxon>rosids</taxon>
        <taxon>fabids</taxon>
        <taxon>Rosales</taxon>
        <taxon>Rosaceae</taxon>
        <taxon>Rosoideae</taxon>
        <taxon>Rosoideae incertae sedis</taxon>
        <taxon>Rubus</taxon>
    </lineage>
</organism>
<evidence type="ECO:0008006" key="5">
    <source>
        <dbReference type="Google" id="ProtNLM"/>
    </source>
</evidence>
<name>A0AAW1YMM7_RUBAR</name>
<evidence type="ECO:0000256" key="2">
    <source>
        <dbReference type="SAM" id="SignalP"/>
    </source>
</evidence>
<keyword evidence="4" id="KW-1185">Reference proteome</keyword>
<proteinExistence type="predicted"/>
<feature type="signal peptide" evidence="2">
    <location>
        <begin position="1"/>
        <end position="18"/>
    </location>
</feature>
<evidence type="ECO:0000313" key="4">
    <source>
        <dbReference type="Proteomes" id="UP001457282"/>
    </source>
</evidence>
<dbReference type="AlphaFoldDB" id="A0AAW1YMM7"/>
<gene>
    <name evidence="3" type="ORF">M0R45_005237</name>
</gene>
<feature type="region of interest" description="Disordered" evidence="1">
    <location>
        <begin position="25"/>
        <end position="62"/>
    </location>
</feature>
<accession>A0AAW1YMM7</accession>
<sequence>MGWIWAIGFLALVYVLQAWISKSKNKKQIKKLPPGPRGFPSFGKPPHVRGVPSCRSSPASPKAWRHHVPAPRPCAYHCRLISSSGRAVSQNARP</sequence>
<feature type="chain" id="PRO_5043519978" description="ATP synthase F0 subunit 8" evidence="2">
    <location>
        <begin position="19"/>
        <end position="94"/>
    </location>
</feature>
<dbReference type="Proteomes" id="UP001457282">
    <property type="component" value="Unassembled WGS sequence"/>
</dbReference>
<evidence type="ECO:0000313" key="3">
    <source>
        <dbReference type="EMBL" id="KAK9949720.1"/>
    </source>
</evidence>